<sequence length="184" mass="18460">MIPMKGTFVKRVILTLLSAAIGLVTMVGLTAVPADAAAVPAPLSRIPVTGTTADGGTFVGSVRPTRFVAEGRDVLLKGLVSGTMTNSGGGTAGTVSDAPVTMPVALPTGLCPILHLTLGPLDLDLLGLKVHLDRVVLDLTAISGPGNLLGNLLCAIAGLLDGTGTLAQLDQLLAQLNQLLGLLG</sequence>
<evidence type="ECO:0000313" key="2">
    <source>
        <dbReference type="Proteomes" id="UP000316096"/>
    </source>
</evidence>
<accession>A0A543CUC7</accession>
<gene>
    <name evidence="1" type="ORF">FB559_6425</name>
</gene>
<dbReference type="EMBL" id="VFOZ01000001">
    <property type="protein sequence ID" value="TQM00706.1"/>
    <property type="molecule type" value="Genomic_DNA"/>
</dbReference>
<name>A0A543CUC7_9ACTN</name>
<proteinExistence type="predicted"/>
<keyword evidence="2" id="KW-1185">Reference proteome</keyword>
<protein>
    <submittedName>
        <fullName evidence="1">Uncharacterized protein</fullName>
    </submittedName>
</protein>
<dbReference type="Proteomes" id="UP000316096">
    <property type="component" value="Unassembled WGS sequence"/>
</dbReference>
<dbReference type="AlphaFoldDB" id="A0A543CUC7"/>
<organism evidence="1 2">
    <name type="scientific">Actinoallomurus bryophytorum</name>
    <dbReference type="NCBI Taxonomy" id="1490222"/>
    <lineage>
        <taxon>Bacteria</taxon>
        <taxon>Bacillati</taxon>
        <taxon>Actinomycetota</taxon>
        <taxon>Actinomycetes</taxon>
        <taxon>Streptosporangiales</taxon>
        <taxon>Thermomonosporaceae</taxon>
        <taxon>Actinoallomurus</taxon>
    </lineage>
</organism>
<reference evidence="1 2" key="1">
    <citation type="submission" date="2019-06" db="EMBL/GenBank/DDBJ databases">
        <title>Sequencing the genomes of 1000 actinobacteria strains.</title>
        <authorList>
            <person name="Klenk H.-P."/>
        </authorList>
    </citation>
    <scope>NUCLEOTIDE SEQUENCE [LARGE SCALE GENOMIC DNA]</scope>
    <source>
        <strain evidence="1 2">DSM 102200</strain>
    </source>
</reference>
<comment type="caution">
    <text evidence="1">The sequence shown here is derived from an EMBL/GenBank/DDBJ whole genome shotgun (WGS) entry which is preliminary data.</text>
</comment>
<evidence type="ECO:0000313" key="1">
    <source>
        <dbReference type="EMBL" id="TQM00706.1"/>
    </source>
</evidence>